<feature type="domain" description="SpoVT-AbrB" evidence="1">
    <location>
        <begin position="7"/>
        <end position="52"/>
    </location>
</feature>
<protein>
    <submittedName>
        <fullName evidence="2">AbrB/MazE/SpoVT family DNA-binding domain-containing protein</fullName>
    </submittedName>
</protein>
<dbReference type="InterPro" id="IPR039052">
    <property type="entry name" value="Antitox_PemI-like"/>
</dbReference>
<keyword evidence="2" id="KW-0238">DNA-binding</keyword>
<gene>
    <name evidence="2" type="ORF">JBF11_07475</name>
</gene>
<dbReference type="Proteomes" id="UP001058120">
    <property type="component" value="Chromosome"/>
</dbReference>
<dbReference type="Gene3D" id="2.10.260.10">
    <property type="match status" value="1"/>
</dbReference>
<reference evidence="2" key="1">
    <citation type="submission" date="2020-12" db="EMBL/GenBank/DDBJ databases">
        <title>Taurinivorans muris gen. nov., sp. nov., fundamental and realized metabolic niche of a ubiquitous sulfidogenic bacterium in the murine intestine.</title>
        <authorList>
            <person name="Ye H."/>
            <person name="Hanson B.T."/>
            <person name="Loy A."/>
        </authorList>
    </citation>
    <scope>NUCLEOTIDE SEQUENCE</scope>
    <source>
        <strain evidence="2">LT0009</strain>
    </source>
</reference>
<dbReference type="PANTHER" id="PTHR40516:SF1">
    <property type="entry name" value="ANTITOXIN CHPS-RELATED"/>
    <property type="match status" value="1"/>
</dbReference>
<dbReference type="InterPro" id="IPR037914">
    <property type="entry name" value="SpoVT-AbrB_sf"/>
</dbReference>
<evidence type="ECO:0000313" key="3">
    <source>
        <dbReference type="Proteomes" id="UP001058120"/>
    </source>
</evidence>
<name>A0ABY5Y212_9BACT</name>
<dbReference type="SMART" id="SM00966">
    <property type="entry name" value="SpoVT_AbrB"/>
    <property type="match status" value="1"/>
</dbReference>
<dbReference type="GO" id="GO:0003677">
    <property type="term" value="F:DNA binding"/>
    <property type="evidence" value="ECO:0007669"/>
    <property type="project" value="UniProtKB-KW"/>
</dbReference>
<dbReference type="EMBL" id="CP065938">
    <property type="protein sequence ID" value="UWX05288.1"/>
    <property type="molecule type" value="Genomic_DNA"/>
</dbReference>
<evidence type="ECO:0000259" key="1">
    <source>
        <dbReference type="SMART" id="SM00966"/>
    </source>
</evidence>
<organism evidence="2 3">
    <name type="scientific">Taurinivorans muris</name>
    <dbReference type="NCBI Taxonomy" id="2787751"/>
    <lineage>
        <taxon>Bacteria</taxon>
        <taxon>Pseudomonadati</taxon>
        <taxon>Thermodesulfobacteriota</taxon>
        <taxon>Desulfovibrionia</taxon>
        <taxon>Desulfovibrionales</taxon>
        <taxon>Desulfovibrionaceae</taxon>
        <taxon>Taurinivorans</taxon>
    </lineage>
</organism>
<accession>A0ABY5Y212</accession>
<dbReference type="InterPro" id="IPR007159">
    <property type="entry name" value="SpoVT-AbrB_dom"/>
</dbReference>
<dbReference type="SUPFAM" id="SSF89447">
    <property type="entry name" value="AbrB/MazE/MraZ-like"/>
    <property type="match status" value="1"/>
</dbReference>
<dbReference type="PANTHER" id="PTHR40516">
    <property type="entry name" value="ANTITOXIN CHPS-RELATED"/>
    <property type="match status" value="1"/>
</dbReference>
<dbReference type="Pfam" id="PF04014">
    <property type="entry name" value="MazE_antitoxin"/>
    <property type="match status" value="1"/>
</dbReference>
<sequence>MSVVTLQKWGNSQGFRIPKTILESLEWQENEQFSIAAKKNKIIIEPVQKRKTIQELFADYEGNCESAEIDWGEPMGNEIC</sequence>
<proteinExistence type="predicted"/>
<dbReference type="RefSeq" id="WP_334314860.1">
    <property type="nucleotide sequence ID" value="NZ_CP065938.1"/>
</dbReference>
<keyword evidence="3" id="KW-1185">Reference proteome</keyword>
<evidence type="ECO:0000313" key="2">
    <source>
        <dbReference type="EMBL" id="UWX05288.1"/>
    </source>
</evidence>